<accession>A0A8E2F011</accession>
<dbReference type="GO" id="GO:0043130">
    <property type="term" value="F:ubiquitin binding"/>
    <property type="evidence" value="ECO:0007669"/>
    <property type="project" value="InterPro"/>
</dbReference>
<keyword evidence="18" id="KW-1185">Reference proteome</keyword>
<evidence type="ECO:0000313" key="18">
    <source>
        <dbReference type="Proteomes" id="UP000250140"/>
    </source>
</evidence>
<dbReference type="SMART" id="SM00726">
    <property type="entry name" value="UIM"/>
    <property type="match status" value="2"/>
</dbReference>
<dbReference type="InterPro" id="IPR000306">
    <property type="entry name" value="Znf_FYVE"/>
</dbReference>
<name>A0A8E2F011_9PEZI</name>
<dbReference type="PROSITE" id="PS50178">
    <property type="entry name" value="ZF_FYVE"/>
    <property type="match status" value="1"/>
</dbReference>
<dbReference type="Pfam" id="PF21356">
    <property type="entry name" value="Vps27_GAT-like"/>
    <property type="match status" value="1"/>
</dbReference>
<dbReference type="InterPro" id="IPR049425">
    <property type="entry name" value="Vps27_GAT-like"/>
</dbReference>
<dbReference type="CDD" id="cd21385">
    <property type="entry name" value="GAT_Vps27"/>
    <property type="match status" value="1"/>
</dbReference>
<dbReference type="SMART" id="SM00288">
    <property type="entry name" value="VHS"/>
    <property type="match status" value="1"/>
</dbReference>
<dbReference type="GO" id="GO:0006623">
    <property type="term" value="P:protein targeting to vacuole"/>
    <property type="evidence" value="ECO:0007669"/>
    <property type="project" value="TreeGrafter"/>
</dbReference>
<evidence type="ECO:0000313" key="17">
    <source>
        <dbReference type="EMBL" id="OCL07763.1"/>
    </source>
</evidence>
<dbReference type="OrthoDB" id="957735at2759"/>
<dbReference type="InterPro" id="IPR017455">
    <property type="entry name" value="Znf_FYVE-rel"/>
</dbReference>
<evidence type="ECO:0000256" key="6">
    <source>
        <dbReference type="ARBA" id="ARBA00022723"/>
    </source>
</evidence>
<dbReference type="FunFam" id="1.20.5.1940:FF:000001">
    <property type="entry name" value="Vacuolar protein sorting-associated protein 27"/>
    <property type="match status" value="1"/>
</dbReference>
<evidence type="ECO:0000259" key="16">
    <source>
        <dbReference type="PROSITE" id="PS50179"/>
    </source>
</evidence>
<feature type="compositionally biased region" description="Polar residues" evidence="14">
    <location>
        <begin position="512"/>
        <end position="521"/>
    </location>
</feature>
<proteinExistence type="inferred from homology"/>
<evidence type="ECO:0000256" key="1">
    <source>
        <dbReference type="ARBA" id="ARBA00003067"/>
    </source>
</evidence>
<dbReference type="FunFam" id="3.30.40.10:FF:000161">
    <property type="entry name" value="Vacuolar protein sorting-associated protein 27"/>
    <property type="match status" value="1"/>
</dbReference>
<evidence type="ECO:0000256" key="7">
    <source>
        <dbReference type="ARBA" id="ARBA00022737"/>
    </source>
</evidence>
<keyword evidence="7" id="KW-0677">Repeat</keyword>
<evidence type="ECO:0000256" key="2">
    <source>
        <dbReference type="ARBA" id="ARBA00004125"/>
    </source>
</evidence>
<dbReference type="CDD" id="cd16979">
    <property type="entry name" value="VHS_Vps27"/>
    <property type="match status" value="1"/>
</dbReference>
<comment type="similarity">
    <text evidence="3 12">Belongs to the VPS27 family.</text>
</comment>
<dbReference type="PIRSF" id="PIRSF036956">
    <property type="entry name" value="Hrs_Vps27"/>
    <property type="match status" value="1"/>
</dbReference>
<dbReference type="InterPro" id="IPR017073">
    <property type="entry name" value="HGS/VPS27"/>
</dbReference>
<dbReference type="InterPro" id="IPR013083">
    <property type="entry name" value="Znf_RING/FYVE/PHD"/>
</dbReference>
<feature type="compositionally biased region" description="Low complexity" evidence="14">
    <location>
        <begin position="715"/>
        <end position="752"/>
    </location>
</feature>
<evidence type="ECO:0000256" key="8">
    <source>
        <dbReference type="ARBA" id="ARBA00022753"/>
    </source>
</evidence>
<evidence type="ECO:0000256" key="11">
    <source>
        <dbReference type="ARBA" id="ARBA00023136"/>
    </source>
</evidence>
<evidence type="ECO:0000256" key="14">
    <source>
        <dbReference type="SAM" id="MobiDB-lite"/>
    </source>
</evidence>
<keyword evidence="6" id="KW-0479">Metal-binding</keyword>
<dbReference type="PROSITE" id="PS50179">
    <property type="entry name" value="VHS"/>
    <property type="match status" value="1"/>
</dbReference>
<feature type="compositionally biased region" description="Low complexity" evidence="14">
    <location>
        <begin position="668"/>
        <end position="690"/>
    </location>
</feature>
<comment type="function">
    <text evidence="1 12">Component of the ESCRT-0 complex which is the sorting receptor for ubiquitinated cargo proteins at the multivesicular body (MVB) and recruits ESCRT-I to the MVB outer membrane.</text>
</comment>
<feature type="compositionally biased region" description="Polar residues" evidence="14">
    <location>
        <begin position="553"/>
        <end position="585"/>
    </location>
</feature>
<evidence type="ECO:0000256" key="4">
    <source>
        <dbReference type="ARBA" id="ARBA00011446"/>
    </source>
</evidence>
<feature type="compositionally biased region" description="Low complexity" evidence="14">
    <location>
        <begin position="540"/>
        <end position="552"/>
    </location>
</feature>
<feature type="compositionally biased region" description="Polar residues" evidence="14">
    <location>
        <begin position="468"/>
        <end position="478"/>
    </location>
</feature>
<dbReference type="PANTHER" id="PTHR47794:SF1">
    <property type="entry name" value="VACUOLAR PROTEIN SORTING-ASSOCIATED PROTEIN 27"/>
    <property type="match status" value="1"/>
</dbReference>
<evidence type="ECO:0000256" key="3">
    <source>
        <dbReference type="ARBA" id="ARBA00008597"/>
    </source>
</evidence>
<comment type="subunit">
    <text evidence="4 12">Component of the ESCRT-0 complex composed of HSE1 and VPS27.</text>
</comment>
<dbReference type="Gene3D" id="1.25.40.90">
    <property type="match status" value="1"/>
</dbReference>
<feature type="domain" description="VHS" evidence="16">
    <location>
        <begin position="25"/>
        <end position="149"/>
    </location>
</feature>
<dbReference type="InterPro" id="IPR003903">
    <property type="entry name" value="UIM_dom"/>
</dbReference>
<dbReference type="GO" id="GO:0032266">
    <property type="term" value="F:phosphatidylinositol-3-phosphate binding"/>
    <property type="evidence" value="ECO:0007669"/>
    <property type="project" value="TreeGrafter"/>
</dbReference>
<feature type="compositionally biased region" description="Low complexity" evidence="14">
    <location>
        <begin position="626"/>
        <end position="638"/>
    </location>
</feature>
<feature type="domain" description="FYVE-type" evidence="15">
    <location>
        <begin position="167"/>
        <end position="227"/>
    </location>
</feature>
<dbReference type="GO" id="GO:0033565">
    <property type="term" value="C:ESCRT-0 complex"/>
    <property type="evidence" value="ECO:0007669"/>
    <property type="project" value="TreeGrafter"/>
</dbReference>
<sequence length="798" mass="88444">MAGWFASSNSALDEQVERATASSLEDIALNLEISDIIRSKTVQPKEAMRSLKRRIGNKNPNIQLAALNLTDTCVKNGGSHFMVEIASREFMDNLTSLLKAYGAAAPNQEVKNKILEIIQNWATAAEGRSNLIYINEVYRTLQREGFKFPPKAQVSSSMFDSSAPPEWTDSDVCMRCRTAFTFTNRKHHCRNCGNVFCGSCSGKTLPLPHLGITDAVRVDDGCHAKLTDKSRGTPVPKAFDATKPSRTLYQGSMEPRNARVEDSFDADLKRALEMSLEEVKGHSGSGYVAQSQLQPQSKVPAINGNAKLPQSQLESEEEDDSELKAAIAASLADMEEQKKKHAATLKQQASSSNGVLAVTPKNDYELTPVEAENINLFSTLVDRLQHQPPGTILREPQIQELYESIGKLRPKLARTYGETMSKHDTLLDLHAKLSTVVRYYDRMLEERLSNTYTQHAASYGLPPSMQRPASTLYPTIQSGIPDAQAGESFYTGNTAPSETYTRPQSIYGGFQPPQQRTQPSYVQYDKRGSVAQYNSPPPEQQYQQQQAQQPYPNLSSHSGGPITQQQRPSGTIYQQQQSTADSSPRIQRRVSVQQYPSQPPSQYAPSQPPQSSVPDDPNTSYYYGEQNAPQSSALQQQPSEPPQPAQNYGTQSQRLKNPPSPEIYHHAPPSSIPQQTPLSPSQQSQPHQTPQNPPYPTQAAPPTPYWQHVEPASVSQQQPQPQQPQSQAQLQSQPQSQSQQQQQQPYWQQPPQQRAPSVQAQWQPPPFASGGYGPESFPAAPQHQLQATPKIEEALIEL</sequence>
<dbReference type="FunFam" id="1.25.40.90:FF:000031">
    <property type="entry name" value="Vacuolar protein sorting-associated protein 27"/>
    <property type="match status" value="1"/>
</dbReference>
<dbReference type="GO" id="GO:0043328">
    <property type="term" value="P:protein transport to vacuole involved in ubiquitin-dependent protein catabolic process via the multivesicular body sorting pathway"/>
    <property type="evidence" value="ECO:0007669"/>
    <property type="project" value="TreeGrafter"/>
</dbReference>
<dbReference type="InterPro" id="IPR008942">
    <property type="entry name" value="ENTH_VHS"/>
</dbReference>
<feature type="compositionally biased region" description="Low complexity" evidence="14">
    <location>
        <begin position="591"/>
        <end position="617"/>
    </location>
</feature>
<dbReference type="Pfam" id="PF00790">
    <property type="entry name" value="VHS"/>
    <property type="match status" value="1"/>
</dbReference>
<reference evidence="17 18" key="1">
    <citation type="journal article" date="2016" name="Nat. Commun.">
        <title>Ectomycorrhizal ecology is imprinted in the genome of the dominant symbiotic fungus Cenococcum geophilum.</title>
        <authorList>
            <consortium name="DOE Joint Genome Institute"/>
            <person name="Peter M."/>
            <person name="Kohler A."/>
            <person name="Ohm R.A."/>
            <person name="Kuo A."/>
            <person name="Krutzmann J."/>
            <person name="Morin E."/>
            <person name="Arend M."/>
            <person name="Barry K.W."/>
            <person name="Binder M."/>
            <person name="Choi C."/>
            <person name="Clum A."/>
            <person name="Copeland A."/>
            <person name="Grisel N."/>
            <person name="Haridas S."/>
            <person name="Kipfer T."/>
            <person name="LaButti K."/>
            <person name="Lindquist E."/>
            <person name="Lipzen A."/>
            <person name="Maire R."/>
            <person name="Meier B."/>
            <person name="Mihaltcheva S."/>
            <person name="Molinier V."/>
            <person name="Murat C."/>
            <person name="Poggeler S."/>
            <person name="Quandt C.A."/>
            <person name="Sperisen C."/>
            <person name="Tritt A."/>
            <person name="Tisserant E."/>
            <person name="Crous P.W."/>
            <person name="Henrissat B."/>
            <person name="Nehls U."/>
            <person name="Egli S."/>
            <person name="Spatafora J.W."/>
            <person name="Grigoriev I.V."/>
            <person name="Martin F.M."/>
        </authorList>
    </citation>
    <scope>NUCLEOTIDE SEQUENCE [LARGE SCALE GENOMIC DNA]</scope>
    <source>
        <strain evidence="17 18">CBS 207.34</strain>
    </source>
</reference>
<evidence type="ECO:0000256" key="5">
    <source>
        <dbReference type="ARBA" id="ARBA00017753"/>
    </source>
</evidence>
<keyword evidence="11 12" id="KW-0472">Membrane</keyword>
<dbReference type="Gene3D" id="6.10.140.100">
    <property type="match status" value="1"/>
</dbReference>
<dbReference type="SUPFAM" id="SSF57903">
    <property type="entry name" value="FYVE/PHD zinc finger"/>
    <property type="match status" value="1"/>
</dbReference>
<comment type="subcellular location">
    <subcellularLocation>
        <location evidence="2 12">Endosome membrane</location>
        <topology evidence="2 12">Peripheral membrane protein</topology>
        <orientation evidence="2 12">Cytoplasmic side</orientation>
    </subcellularLocation>
</comment>
<evidence type="ECO:0000259" key="15">
    <source>
        <dbReference type="PROSITE" id="PS50178"/>
    </source>
</evidence>
<dbReference type="EMBL" id="KV749790">
    <property type="protein sequence ID" value="OCL07763.1"/>
    <property type="molecule type" value="Genomic_DNA"/>
</dbReference>
<gene>
    <name evidence="17" type="ORF">AOQ84DRAFT_341401</name>
</gene>
<dbReference type="Pfam" id="PF01363">
    <property type="entry name" value="FYVE"/>
    <property type="match status" value="1"/>
</dbReference>
<protein>
    <recommendedName>
        <fullName evidence="5 12">Vacuolar protein sorting-associated protein 27</fullName>
    </recommendedName>
</protein>
<evidence type="ECO:0000256" key="12">
    <source>
        <dbReference type="PIRNR" id="PIRNR036956"/>
    </source>
</evidence>
<organism evidence="17 18">
    <name type="scientific">Glonium stellatum</name>
    <dbReference type="NCBI Taxonomy" id="574774"/>
    <lineage>
        <taxon>Eukaryota</taxon>
        <taxon>Fungi</taxon>
        <taxon>Dikarya</taxon>
        <taxon>Ascomycota</taxon>
        <taxon>Pezizomycotina</taxon>
        <taxon>Dothideomycetes</taxon>
        <taxon>Pleosporomycetidae</taxon>
        <taxon>Gloniales</taxon>
        <taxon>Gloniaceae</taxon>
        <taxon>Glonium</taxon>
    </lineage>
</organism>
<dbReference type="PANTHER" id="PTHR47794">
    <property type="entry name" value="VACUOLAR PROTEIN SORTING-ASSOCIATED PROTEIN 27"/>
    <property type="match status" value="1"/>
</dbReference>
<dbReference type="GO" id="GO:0008270">
    <property type="term" value="F:zinc ion binding"/>
    <property type="evidence" value="ECO:0007669"/>
    <property type="project" value="UniProtKB-KW"/>
</dbReference>
<dbReference type="Gene3D" id="3.30.40.10">
    <property type="entry name" value="Zinc/RING finger domain, C3HC4 (zinc finger)"/>
    <property type="match status" value="1"/>
</dbReference>
<feature type="compositionally biased region" description="Polar residues" evidence="14">
    <location>
        <begin position="490"/>
        <end position="504"/>
    </location>
</feature>
<dbReference type="InterPro" id="IPR002014">
    <property type="entry name" value="VHS_dom"/>
</dbReference>
<feature type="region of interest" description="Disordered" evidence="14">
    <location>
        <begin position="468"/>
        <end position="798"/>
    </location>
</feature>
<dbReference type="AlphaFoldDB" id="A0A8E2F011"/>
<evidence type="ECO:0000256" key="9">
    <source>
        <dbReference type="ARBA" id="ARBA00022771"/>
    </source>
</evidence>
<dbReference type="InterPro" id="IPR011011">
    <property type="entry name" value="Znf_FYVE_PHD"/>
</dbReference>
<dbReference type="GO" id="GO:0010008">
    <property type="term" value="C:endosome membrane"/>
    <property type="evidence" value="ECO:0007669"/>
    <property type="project" value="UniProtKB-SubCell"/>
</dbReference>
<evidence type="ECO:0000256" key="10">
    <source>
        <dbReference type="ARBA" id="ARBA00022833"/>
    </source>
</evidence>
<dbReference type="SMART" id="SM00064">
    <property type="entry name" value="FYVE"/>
    <property type="match status" value="1"/>
</dbReference>
<keyword evidence="10" id="KW-0862">Zinc</keyword>
<dbReference type="Gene3D" id="1.20.5.1940">
    <property type="match status" value="1"/>
</dbReference>
<keyword evidence="8 12" id="KW-0967">Endosome</keyword>
<dbReference type="SUPFAM" id="SSF48464">
    <property type="entry name" value="ENTH/VHS domain"/>
    <property type="match status" value="1"/>
</dbReference>
<keyword evidence="9 13" id="KW-0863">Zinc-finger</keyword>
<evidence type="ECO:0000256" key="13">
    <source>
        <dbReference type="PROSITE-ProRule" id="PRU00091"/>
    </source>
</evidence>
<dbReference type="Proteomes" id="UP000250140">
    <property type="component" value="Unassembled WGS sequence"/>
</dbReference>
<feature type="compositionally biased region" description="Pro residues" evidence="14">
    <location>
        <begin position="691"/>
        <end position="704"/>
    </location>
</feature>